<evidence type="ECO:0000313" key="2">
    <source>
        <dbReference type="Proteomes" id="UP000199370"/>
    </source>
</evidence>
<gene>
    <name evidence="1" type="ORF">SAMN05192554_1252</name>
</gene>
<proteinExistence type="predicted"/>
<dbReference type="EMBL" id="FNIA01000025">
    <property type="protein sequence ID" value="SDN28660.1"/>
    <property type="molecule type" value="Genomic_DNA"/>
</dbReference>
<dbReference type="STRING" id="996166.SAMN05192554_1252"/>
<name>A0A1H0A589_9EURY</name>
<reference evidence="1 2" key="1">
    <citation type="submission" date="2016-10" db="EMBL/GenBank/DDBJ databases">
        <authorList>
            <person name="de Groot N.N."/>
        </authorList>
    </citation>
    <scope>NUCLEOTIDE SEQUENCE [LARGE SCALE GENOMIC DNA]</scope>
    <source>
        <strain evidence="2">EB21,IBRC-M 10013,KCTC 4048</strain>
    </source>
</reference>
<protein>
    <submittedName>
        <fullName evidence="1">Uncharacterized protein</fullName>
    </submittedName>
</protein>
<evidence type="ECO:0000313" key="1">
    <source>
        <dbReference type="EMBL" id="SDN28660.1"/>
    </source>
</evidence>
<dbReference type="RefSeq" id="WP_281241463.1">
    <property type="nucleotide sequence ID" value="NZ_FNIA01000025.1"/>
</dbReference>
<dbReference type="Proteomes" id="UP000199370">
    <property type="component" value="Unassembled WGS sequence"/>
</dbReference>
<dbReference type="AlphaFoldDB" id="A0A1H0A589"/>
<keyword evidence="2" id="KW-1185">Reference proteome</keyword>
<organism evidence="1 2">
    <name type="scientific">Haloarchaeobius iranensis</name>
    <dbReference type="NCBI Taxonomy" id="996166"/>
    <lineage>
        <taxon>Archaea</taxon>
        <taxon>Methanobacteriati</taxon>
        <taxon>Methanobacteriota</taxon>
        <taxon>Stenosarchaea group</taxon>
        <taxon>Halobacteria</taxon>
        <taxon>Halobacteriales</taxon>
        <taxon>Halorubellaceae</taxon>
        <taxon>Haloarchaeobius</taxon>
    </lineage>
</organism>
<sequence length="42" mass="4606">MTELSDDEVDRWLSGTIASGVATDGEYIDDIVYGRELDPETA</sequence>
<accession>A0A1H0A589</accession>